<evidence type="ECO:0000313" key="5">
    <source>
        <dbReference type="EMBL" id="MFD1315146.1"/>
    </source>
</evidence>
<dbReference type="EMBL" id="JBHTMY010000002">
    <property type="protein sequence ID" value="MFD1315146.1"/>
    <property type="molecule type" value="Genomic_DNA"/>
</dbReference>
<dbReference type="InterPro" id="IPR027417">
    <property type="entry name" value="P-loop_NTPase"/>
</dbReference>
<dbReference type="Gene3D" id="3.40.50.300">
    <property type="entry name" value="P-loop containing nucleotide triphosphate hydrolases"/>
    <property type="match status" value="1"/>
</dbReference>
<dbReference type="Pfam" id="PF00005">
    <property type="entry name" value="ABC_tran"/>
    <property type="match status" value="1"/>
</dbReference>
<dbReference type="InterPro" id="IPR015854">
    <property type="entry name" value="ABC_transpr_LolD-like"/>
</dbReference>
<evidence type="ECO:0000256" key="1">
    <source>
        <dbReference type="ARBA" id="ARBA00022448"/>
    </source>
</evidence>
<organism evidence="5 6">
    <name type="scientific">Namhaeicola litoreus</name>
    <dbReference type="NCBI Taxonomy" id="1052145"/>
    <lineage>
        <taxon>Bacteria</taxon>
        <taxon>Pseudomonadati</taxon>
        <taxon>Bacteroidota</taxon>
        <taxon>Flavobacteriia</taxon>
        <taxon>Flavobacteriales</taxon>
        <taxon>Flavobacteriaceae</taxon>
        <taxon>Namhaeicola</taxon>
    </lineage>
</organism>
<keyword evidence="2" id="KW-0547">Nucleotide-binding</keyword>
<dbReference type="RefSeq" id="WP_377177068.1">
    <property type="nucleotide sequence ID" value="NZ_JBHTMY010000002.1"/>
</dbReference>
<keyword evidence="1" id="KW-0813">Transport</keyword>
<reference evidence="6" key="1">
    <citation type="journal article" date="2019" name="Int. J. Syst. Evol. Microbiol.">
        <title>The Global Catalogue of Microorganisms (GCM) 10K type strain sequencing project: providing services to taxonomists for standard genome sequencing and annotation.</title>
        <authorList>
            <consortium name="The Broad Institute Genomics Platform"/>
            <consortium name="The Broad Institute Genome Sequencing Center for Infectious Disease"/>
            <person name="Wu L."/>
            <person name="Ma J."/>
        </authorList>
    </citation>
    <scope>NUCLEOTIDE SEQUENCE [LARGE SCALE GENOMIC DNA]</scope>
    <source>
        <strain evidence="6">CCUG 61485</strain>
    </source>
</reference>
<dbReference type="PANTHER" id="PTHR24220">
    <property type="entry name" value="IMPORT ATP-BINDING PROTEIN"/>
    <property type="match status" value="1"/>
</dbReference>
<dbReference type="InterPro" id="IPR017911">
    <property type="entry name" value="MacB-like_ATP-bd"/>
</dbReference>
<dbReference type="InterPro" id="IPR003439">
    <property type="entry name" value="ABC_transporter-like_ATP-bd"/>
</dbReference>
<dbReference type="SMART" id="SM00382">
    <property type="entry name" value="AAA"/>
    <property type="match status" value="1"/>
</dbReference>
<dbReference type="SUPFAM" id="SSF52540">
    <property type="entry name" value="P-loop containing nucleoside triphosphate hydrolases"/>
    <property type="match status" value="1"/>
</dbReference>
<evidence type="ECO:0000256" key="2">
    <source>
        <dbReference type="ARBA" id="ARBA00022741"/>
    </source>
</evidence>
<dbReference type="InterPro" id="IPR003593">
    <property type="entry name" value="AAA+_ATPase"/>
</dbReference>
<comment type="caution">
    <text evidence="5">The sequence shown here is derived from an EMBL/GenBank/DDBJ whole genome shotgun (WGS) entry which is preliminary data.</text>
</comment>
<keyword evidence="3 5" id="KW-0067">ATP-binding</keyword>
<evidence type="ECO:0000256" key="3">
    <source>
        <dbReference type="ARBA" id="ARBA00022840"/>
    </source>
</evidence>
<dbReference type="PROSITE" id="PS00675">
    <property type="entry name" value="SIGMA54_INTERACT_1"/>
    <property type="match status" value="1"/>
</dbReference>
<name>A0ABW3Y1W8_9FLAO</name>
<accession>A0ABW3Y1W8</accession>
<dbReference type="CDD" id="cd03255">
    <property type="entry name" value="ABC_MJ0796_LolCDE_FtsE"/>
    <property type="match status" value="1"/>
</dbReference>
<dbReference type="GO" id="GO:0005524">
    <property type="term" value="F:ATP binding"/>
    <property type="evidence" value="ECO:0007669"/>
    <property type="project" value="UniProtKB-KW"/>
</dbReference>
<proteinExistence type="predicted"/>
<dbReference type="InterPro" id="IPR025662">
    <property type="entry name" value="Sigma_54_int_dom_ATP-bd_1"/>
</dbReference>
<sequence length="269" mass="30114">MLSPQFLKKDFIKTIPLNSIVIMNNSIIQIQNLKFNWDKSKVPFIIIPELEVLKSEHLLIKGDSGSGKTTILNLIAGVLPLSSGEIKILGENLDDVSSSKRDAIRANHMGVIFQMFNLIPYLSVIENVLLPIHFSEVKKNKIRAKGISPKEEAIRLLSELGLQQKEIHEKKVTELSVGQQQRVAAARALIGSPEIILADEPTSALDENNAMRFLDLLLEECKKNNSTLLYVSHDSRIHQKFQQSISIRDFTDDVPIVEKKGKEAVVCLS</sequence>
<dbReference type="PROSITE" id="PS50893">
    <property type="entry name" value="ABC_TRANSPORTER_2"/>
    <property type="match status" value="1"/>
</dbReference>
<gene>
    <name evidence="5" type="ORF">ACFQ39_05915</name>
</gene>
<feature type="domain" description="ABC transporter" evidence="4">
    <location>
        <begin position="28"/>
        <end position="269"/>
    </location>
</feature>
<dbReference type="PANTHER" id="PTHR24220:SF611">
    <property type="entry name" value="ATP-BINDING COMPONENT OF ABC TRANSPORTER-RELATED"/>
    <property type="match status" value="1"/>
</dbReference>
<keyword evidence="6" id="KW-1185">Reference proteome</keyword>
<evidence type="ECO:0000313" key="6">
    <source>
        <dbReference type="Proteomes" id="UP001597201"/>
    </source>
</evidence>
<protein>
    <submittedName>
        <fullName evidence="5">ABC transporter ATP-binding protein</fullName>
    </submittedName>
</protein>
<evidence type="ECO:0000259" key="4">
    <source>
        <dbReference type="PROSITE" id="PS50893"/>
    </source>
</evidence>
<dbReference type="Proteomes" id="UP001597201">
    <property type="component" value="Unassembled WGS sequence"/>
</dbReference>